<evidence type="ECO:0000313" key="1">
    <source>
        <dbReference type="Proteomes" id="UP000095287"/>
    </source>
</evidence>
<sequence length="379" mass="42233">MPDLPFMLFGSDNVSKIAFTEAPCVFIASALHSGFPRITFRPENLEGSFGHTVNASSFVDTVVFTSSVEGPVTAHFGAFCFPKDTSYLATEFGDYSQYNSSSPEWRSTILYFMPRTSVEGPCKGRGTHKLGGNVFIVFNALQTITASANSACPAVVLAPTNVPAFYYTTSTCSIIQASVNSSENIDVLTVQNGVLPLKNTYLFTFTHSATQDFLRDAILLVTTSEKWTQNDLQFSYGSPYYGSGNCGLEINVKLPPDEKNVSGSFDTNPYGGGQVYYTLYLPSYVYTLTEFQFLGEDFGCMTLDMVYHSPNIKWSGSLQFANSFTLANVERIEFKYQRRHRYYDCALNGALTIYYNFRVLDLSCETESGLRQNRQRMEP</sequence>
<evidence type="ECO:0000313" key="2">
    <source>
        <dbReference type="WBParaSite" id="L893_g23813.t1"/>
    </source>
</evidence>
<accession>A0A1I7Z894</accession>
<keyword evidence="1" id="KW-1185">Reference proteome</keyword>
<dbReference type="AlphaFoldDB" id="A0A1I7Z894"/>
<organism evidence="1 2">
    <name type="scientific">Steinernema glaseri</name>
    <dbReference type="NCBI Taxonomy" id="37863"/>
    <lineage>
        <taxon>Eukaryota</taxon>
        <taxon>Metazoa</taxon>
        <taxon>Ecdysozoa</taxon>
        <taxon>Nematoda</taxon>
        <taxon>Chromadorea</taxon>
        <taxon>Rhabditida</taxon>
        <taxon>Tylenchina</taxon>
        <taxon>Panagrolaimomorpha</taxon>
        <taxon>Strongyloidoidea</taxon>
        <taxon>Steinernematidae</taxon>
        <taxon>Steinernema</taxon>
    </lineage>
</organism>
<protein>
    <submittedName>
        <fullName evidence="2">CUB_2 domain-containing protein</fullName>
    </submittedName>
</protein>
<reference evidence="2" key="1">
    <citation type="submission" date="2016-11" db="UniProtKB">
        <authorList>
            <consortium name="WormBaseParasite"/>
        </authorList>
    </citation>
    <scope>IDENTIFICATION</scope>
</reference>
<dbReference type="WBParaSite" id="L893_g23813.t1">
    <property type="protein sequence ID" value="L893_g23813.t1"/>
    <property type="gene ID" value="L893_g23813"/>
</dbReference>
<dbReference type="Proteomes" id="UP000095287">
    <property type="component" value="Unplaced"/>
</dbReference>
<name>A0A1I7Z894_9BILA</name>
<proteinExistence type="predicted"/>